<dbReference type="EMBL" id="CABT02001583">
    <property type="protein sequence ID" value="CCC14798.1"/>
    <property type="molecule type" value="Genomic_DNA"/>
</dbReference>
<sequence length="111" mass="12432">MSNWAPAPEGGGDPRNYFGVGIIIKHGETTLQYLVRSIKDLDVIISHFDAYPLISQKWSDYKLFKEAVALIKNKEHITKEGFKKIRGPVGPWINPPPPPGGGVDSFFKSFY</sequence>
<evidence type="ECO:0000313" key="3">
    <source>
        <dbReference type="Proteomes" id="UP000001881"/>
    </source>
</evidence>
<dbReference type="VEuPathDB" id="FungiDB:SMAC_12682"/>
<dbReference type="HOGENOM" id="CLU_2159997_0_0_1"/>
<dbReference type="GO" id="GO:0004519">
    <property type="term" value="F:endonuclease activity"/>
    <property type="evidence" value="ECO:0007669"/>
    <property type="project" value="InterPro"/>
</dbReference>
<dbReference type="InterPro" id="IPR027434">
    <property type="entry name" value="Homing_endonucl"/>
</dbReference>
<dbReference type="SUPFAM" id="SSF55608">
    <property type="entry name" value="Homing endonucleases"/>
    <property type="match status" value="1"/>
</dbReference>
<gene>
    <name evidence="2" type="ORF">SMAC_12682</name>
</gene>
<dbReference type="InParanoid" id="F7WD51"/>
<dbReference type="Proteomes" id="UP000001881">
    <property type="component" value="Unassembled WGS sequence"/>
</dbReference>
<geneLocation type="mitochondrion" evidence="2"/>
<reference evidence="2 3" key="1">
    <citation type="journal article" date="2010" name="PLoS Genet.">
        <title>De novo assembly of a 40 Mb eukaryotic genome from short sequence reads: Sordaria macrospora, a model organism for fungal morphogenesis.</title>
        <authorList>
            <person name="Nowrousian M."/>
            <person name="Stajich J."/>
            <person name="Chu M."/>
            <person name="Engh I."/>
            <person name="Espagne E."/>
            <person name="Halliday K."/>
            <person name="Kamerewerd J."/>
            <person name="Kempken F."/>
            <person name="Knab B."/>
            <person name="Kuo H.C."/>
            <person name="Osiewacz H.D."/>
            <person name="Poeggeler S."/>
            <person name="Read N."/>
            <person name="Seiler S."/>
            <person name="Smith K."/>
            <person name="Zickler D."/>
            <person name="Kueck U."/>
            <person name="Freitag M."/>
        </authorList>
    </citation>
    <scope>NUCLEOTIDE SEQUENCE [LARGE SCALE GENOMIC DNA]</scope>
    <source>
        <strain evidence="3">ATCC MYA-333 / DSM 997 / K(L3346) / K-hell</strain>
        <tissue evidence="2">Mycelium</tissue>
    </source>
</reference>
<evidence type="ECO:0000259" key="1">
    <source>
        <dbReference type="Pfam" id="PF00961"/>
    </source>
</evidence>
<proteinExistence type="predicted"/>
<evidence type="ECO:0000313" key="2">
    <source>
        <dbReference type="EMBL" id="CCC14798.1"/>
    </source>
</evidence>
<dbReference type="Pfam" id="PF00961">
    <property type="entry name" value="LAGLIDADG_1"/>
    <property type="match status" value="1"/>
</dbReference>
<comment type="caution">
    <text evidence="2">The sequence shown here is derived from an EMBL/GenBank/DDBJ whole genome shotgun (WGS) entry which is preliminary data.</text>
</comment>
<name>F7WD51_SORMK</name>
<dbReference type="PANTHER" id="PTHR36181">
    <property type="entry name" value="INTRON-ENCODED ENDONUCLEASE AI3-RELATED"/>
    <property type="match status" value="1"/>
</dbReference>
<dbReference type="AlphaFoldDB" id="F7WD51"/>
<organism evidence="2 3">
    <name type="scientific">Sordaria macrospora (strain ATCC MYA-333 / DSM 997 / K(L3346) / K-hell)</name>
    <dbReference type="NCBI Taxonomy" id="771870"/>
    <lineage>
        <taxon>Eukaryota</taxon>
        <taxon>Fungi</taxon>
        <taxon>Dikarya</taxon>
        <taxon>Ascomycota</taxon>
        <taxon>Pezizomycotina</taxon>
        <taxon>Sordariomycetes</taxon>
        <taxon>Sordariomycetidae</taxon>
        <taxon>Sordariales</taxon>
        <taxon>Sordariaceae</taxon>
        <taxon>Sordaria</taxon>
    </lineage>
</organism>
<dbReference type="GO" id="GO:0005739">
    <property type="term" value="C:mitochondrion"/>
    <property type="evidence" value="ECO:0007669"/>
    <property type="project" value="UniProtKB-ARBA"/>
</dbReference>
<dbReference type="Gene3D" id="3.10.28.10">
    <property type="entry name" value="Homing endonucleases"/>
    <property type="match status" value="1"/>
</dbReference>
<dbReference type="InterPro" id="IPR004860">
    <property type="entry name" value="LAGLIDADG_dom"/>
</dbReference>
<dbReference type="PANTHER" id="PTHR36181:SF4">
    <property type="entry name" value="LAGLIDADG ENDONUCLEASE"/>
    <property type="match status" value="1"/>
</dbReference>
<dbReference type="OrthoDB" id="3665149at2759"/>
<dbReference type="InterPro" id="IPR051289">
    <property type="entry name" value="LAGLIDADG_Endonuclease"/>
</dbReference>
<protein>
    <submittedName>
        <fullName evidence="2">WGS project CABT00000000 data, contig 2.1583</fullName>
    </submittedName>
</protein>
<keyword evidence="2" id="KW-0496">Mitochondrion</keyword>
<accession>F7WD51</accession>
<keyword evidence="3" id="KW-1185">Reference proteome</keyword>
<feature type="domain" description="Homing endonuclease LAGLIDADG" evidence="1">
    <location>
        <begin position="16"/>
        <end position="68"/>
    </location>
</feature>